<keyword evidence="8" id="KW-1185">Reference proteome</keyword>
<keyword evidence="1" id="KW-0235">DNA replication</keyword>
<dbReference type="GO" id="GO:0006260">
    <property type="term" value="P:DNA replication"/>
    <property type="evidence" value="ECO:0007669"/>
    <property type="project" value="UniProtKB-KW"/>
</dbReference>
<evidence type="ECO:0000256" key="1">
    <source>
        <dbReference type="ARBA" id="ARBA00022705"/>
    </source>
</evidence>
<dbReference type="InterPro" id="IPR036388">
    <property type="entry name" value="WH-like_DNA-bd_sf"/>
</dbReference>
<dbReference type="InterPro" id="IPR055237">
    <property type="entry name" value="Cdc6_lid"/>
</dbReference>
<dbReference type="GO" id="GO:0005524">
    <property type="term" value="F:ATP binding"/>
    <property type="evidence" value="ECO:0007669"/>
    <property type="project" value="UniProtKB-KW"/>
</dbReference>
<dbReference type="Gene3D" id="3.40.50.300">
    <property type="entry name" value="P-loop containing nucleotide triphosphate hydrolases"/>
    <property type="match status" value="1"/>
</dbReference>
<feature type="domain" description="Cdc6 AAA+ ATPase-type lid" evidence="6">
    <location>
        <begin position="223"/>
        <end position="284"/>
    </location>
</feature>
<evidence type="ECO:0000313" key="7">
    <source>
        <dbReference type="EMBL" id="MFC6952745.1"/>
    </source>
</evidence>
<dbReference type="SUPFAM" id="SSF46785">
    <property type="entry name" value="Winged helix' DNA-binding domain"/>
    <property type="match status" value="1"/>
</dbReference>
<dbReference type="Gene3D" id="1.10.10.10">
    <property type="entry name" value="Winged helix-like DNA-binding domain superfamily/Winged helix DNA-binding domain"/>
    <property type="match status" value="1"/>
</dbReference>
<dbReference type="AlphaFoldDB" id="A0ABD5VEY2"/>
<evidence type="ECO:0000259" key="5">
    <source>
        <dbReference type="Pfam" id="PF13191"/>
    </source>
</evidence>
<organism evidence="7 8">
    <name type="scientific">Halorubellus litoreus</name>
    <dbReference type="NCBI Taxonomy" id="755308"/>
    <lineage>
        <taxon>Archaea</taxon>
        <taxon>Methanobacteriati</taxon>
        <taxon>Methanobacteriota</taxon>
        <taxon>Stenosarchaea group</taxon>
        <taxon>Halobacteria</taxon>
        <taxon>Halobacteriales</taxon>
        <taxon>Halorubellaceae</taxon>
        <taxon>Halorubellus</taxon>
    </lineage>
</organism>
<dbReference type="Gene3D" id="1.10.8.60">
    <property type="match status" value="1"/>
</dbReference>
<comment type="caution">
    <text evidence="7">The sequence shown here is derived from an EMBL/GenBank/DDBJ whole genome shotgun (WGS) entry which is preliminary data.</text>
</comment>
<feature type="region of interest" description="Disordered" evidence="4">
    <location>
        <begin position="1"/>
        <end position="20"/>
    </location>
</feature>
<dbReference type="InterPro" id="IPR027417">
    <property type="entry name" value="P-loop_NTPase"/>
</dbReference>
<evidence type="ECO:0000259" key="6">
    <source>
        <dbReference type="Pfam" id="PF22703"/>
    </source>
</evidence>
<dbReference type="Pfam" id="PF22703">
    <property type="entry name" value="Cdc6_lid"/>
    <property type="match status" value="1"/>
</dbReference>
<dbReference type="PANTHER" id="PTHR10763:SF22">
    <property type="entry name" value="ORC1-TYPE DNA REPLICATION PROTEIN"/>
    <property type="match status" value="1"/>
</dbReference>
<feature type="domain" description="Orc1-like AAA ATPase" evidence="5">
    <location>
        <begin position="36"/>
        <end position="184"/>
    </location>
</feature>
<dbReference type="SUPFAM" id="SSF52540">
    <property type="entry name" value="P-loop containing nucleoside triphosphate hydrolases"/>
    <property type="match status" value="1"/>
</dbReference>
<sequence length="381" mass="40317">MNVRDRIARRRRQNTPGSGVLVDPIELAPITHPDEPVGRGPTIERLLDALDPVFDDEPPAAAAVCGPSGSGKTAIVRSLFGALDTVLGRRGQAIGTTTRASTPLDVRFVVVDGRYADSEFQAYRQLLAALTDEAVPEGGVSTDALHDRLVETVDRHDAVVVAVDHVDEPGTLDAGVVASLADEAAFVPWYVTRDPLDARQLAPGTPPATTVRFDPYRTHTLVEVVTERASRGLAPNALDHENARTVARYADGNAHDALALLYDAASRADAVDAGRVQSHHVEAAVAAYPSDPVSVARALAEPANHQRVLAALVALDAESPTLPAAAEAIAARTDLTESTVTRFLYELANVGLLARTPDDDGSSTVSPRFPPELFAALHTAT</sequence>
<evidence type="ECO:0000256" key="2">
    <source>
        <dbReference type="ARBA" id="ARBA00022741"/>
    </source>
</evidence>
<name>A0ABD5VEY2_9EURY</name>
<gene>
    <name evidence="7" type="ORF">ACFQGB_07690</name>
</gene>
<proteinExistence type="predicted"/>
<dbReference type="EMBL" id="JBHSXN010000002">
    <property type="protein sequence ID" value="MFC6952745.1"/>
    <property type="molecule type" value="Genomic_DNA"/>
</dbReference>
<dbReference type="InterPro" id="IPR050311">
    <property type="entry name" value="ORC1/CDC6"/>
</dbReference>
<dbReference type="Pfam" id="PF13191">
    <property type="entry name" value="AAA_16"/>
    <property type="match status" value="1"/>
</dbReference>
<evidence type="ECO:0000256" key="3">
    <source>
        <dbReference type="ARBA" id="ARBA00022840"/>
    </source>
</evidence>
<protein>
    <submittedName>
        <fullName evidence="7">Cdc6/Cdc18 family protein</fullName>
    </submittedName>
</protein>
<dbReference type="PANTHER" id="PTHR10763">
    <property type="entry name" value="CELL DIVISION CONTROL PROTEIN 6-RELATED"/>
    <property type="match status" value="1"/>
</dbReference>
<reference evidence="7 8" key="1">
    <citation type="journal article" date="2019" name="Int. J. Syst. Evol. Microbiol.">
        <title>The Global Catalogue of Microorganisms (GCM) 10K type strain sequencing project: providing services to taxonomists for standard genome sequencing and annotation.</title>
        <authorList>
            <consortium name="The Broad Institute Genomics Platform"/>
            <consortium name="The Broad Institute Genome Sequencing Center for Infectious Disease"/>
            <person name="Wu L."/>
            <person name="Ma J."/>
        </authorList>
    </citation>
    <scope>NUCLEOTIDE SEQUENCE [LARGE SCALE GENOMIC DNA]</scope>
    <source>
        <strain evidence="7 8">GX26</strain>
    </source>
</reference>
<evidence type="ECO:0000256" key="4">
    <source>
        <dbReference type="SAM" id="MobiDB-lite"/>
    </source>
</evidence>
<dbReference type="InterPro" id="IPR036390">
    <property type="entry name" value="WH_DNA-bd_sf"/>
</dbReference>
<keyword evidence="2" id="KW-0547">Nucleotide-binding</keyword>
<dbReference type="InterPro" id="IPR041664">
    <property type="entry name" value="AAA_16"/>
</dbReference>
<evidence type="ECO:0000313" key="8">
    <source>
        <dbReference type="Proteomes" id="UP001596395"/>
    </source>
</evidence>
<dbReference type="RefSeq" id="WP_336349732.1">
    <property type="nucleotide sequence ID" value="NZ_JAZAQL010000002.1"/>
</dbReference>
<keyword evidence="3" id="KW-0067">ATP-binding</keyword>
<accession>A0ABD5VEY2</accession>
<dbReference type="Proteomes" id="UP001596395">
    <property type="component" value="Unassembled WGS sequence"/>
</dbReference>